<dbReference type="Pfam" id="PF07676">
    <property type="entry name" value="PD40"/>
    <property type="match status" value="3"/>
</dbReference>
<dbReference type="Proteomes" id="UP000001095">
    <property type="component" value="Unassembled WGS sequence"/>
</dbReference>
<comment type="subunit">
    <text evidence="5">The Tol-Pal system is composed of five core proteins: the inner membrane proteins TolA, TolQ and TolR, the periplasmic protein TolB and the outer membrane protein Pal. They form a network linking the inner and outer membranes and the peptidoglycan layer.</text>
</comment>
<dbReference type="AlphaFoldDB" id="K8P6R9"/>
<dbReference type="HAMAP" id="MF_00671">
    <property type="entry name" value="TolB"/>
    <property type="match status" value="1"/>
</dbReference>
<evidence type="ECO:0000313" key="9">
    <source>
        <dbReference type="Proteomes" id="UP000001095"/>
    </source>
</evidence>
<keyword evidence="5" id="KW-0132">Cell division</keyword>
<dbReference type="InterPro" id="IPR011042">
    <property type="entry name" value="6-blade_b-propeller_TolB-like"/>
</dbReference>
<keyword evidence="5" id="KW-0131">Cell cycle</keyword>
<dbReference type="Gene3D" id="2.120.10.30">
    <property type="entry name" value="TolB, C-terminal domain"/>
    <property type="match status" value="1"/>
</dbReference>
<evidence type="ECO:0000256" key="5">
    <source>
        <dbReference type="HAMAP-Rule" id="MF_00671"/>
    </source>
</evidence>
<dbReference type="PATRIC" id="fig|883079.3.peg.2646"/>
<feature type="region of interest" description="Disordered" evidence="6">
    <location>
        <begin position="1"/>
        <end position="20"/>
    </location>
</feature>
<accession>K8P6R9</accession>
<dbReference type="InterPro" id="IPR011659">
    <property type="entry name" value="WD40"/>
</dbReference>
<evidence type="ECO:0000256" key="4">
    <source>
        <dbReference type="ARBA" id="ARBA00022764"/>
    </source>
</evidence>
<evidence type="ECO:0000256" key="6">
    <source>
        <dbReference type="SAM" id="MobiDB-lite"/>
    </source>
</evidence>
<feature type="domain" description="TolB N-terminal" evidence="7">
    <location>
        <begin position="62"/>
        <end position="168"/>
    </location>
</feature>
<evidence type="ECO:0000256" key="3">
    <source>
        <dbReference type="ARBA" id="ARBA00022729"/>
    </source>
</evidence>
<feature type="region of interest" description="Disordered" evidence="6">
    <location>
        <begin position="449"/>
        <end position="470"/>
    </location>
</feature>
<dbReference type="Gene3D" id="3.40.50.10070">
    <property type="entry name" value="TolB, N-terminal domain"/>
    <property type="match status" value="1"/>
</dbReference>
<dbReference type="GO" id="GO:0051301">
    <property type="term" value="P:cell division"/>
    <property type="evidence" value="ECO:0007669"/>
    <property type="project" value="UniProtKB-UniRule"/>
</dbReference>
<dbReference type="PANTHER" id="PTHR36842">
    <property type="entry name" value="PROTEIN TOLB HOMOLOG"/>
    <property type="match status" value="1"/>
</dbReference>
<dbReference type="EMBL" id="AGWY01000011">
    <property type="protein sequence ID" value="EKS35320.1"/>
    <property type="molecule type" value="Genomic_DNA"/>
</dbReference>
<dbReference type="GO" id="GO:0017038">
    <property type="term" value="P:protein import"/>
    <property type="evidence" value="ECO:0007669"/>
    <property type="project" value="InterPro"/>
</dbReference>
<evidence type="ECO:0000256" key="2">
    <source>
        <dbReference type="ARBA" id="ARBA00009820"/>
    </source>
</evidence>
<evidence type="ECO:0000256" key="1">
    <source>
        <dbReference type="ARBA" id="ARBA00004418"/>
    </source>
</evidence>
<dbReference type="HOGENOM" id="CLU_047123_0_0_5"/>
<comment type="function">
    <text evidence="5">Part of the Tol-Pal system, which plays a role in outer membrane invagination during cell division and is important for maintaining outer membrane integrity.</text>
</comment>
<dbReference type="SUPFAM" id="SSF52964">
    <property type="entry name" value="TolB, N-terminal domain"/>
    <property type="match status" value="1"/>
</dbReference>
<comment type="caution">
    <text evidence="8">The sequence shown here is derived from an EMBL/GenBank/DDBJ whole genome shotgun (WGS) entry which is preliminary data.</text>
</comment>
<evidence type="ECO:0000259" key="7">
    <source>
        <dbReference type="Pfam" id="PF04052"/>
    </source>
</evidence>
<comment type="similarity">
    <text evidence="2 5">Belongs to the TolB family.</text>
</comment>
<dbReference type="GO" id="GO:0042597">
    <property type="term" value="C:periplasmic space"/>
    <property type="evidence" value="ECO:0007669"/>
    <property type="project" value="UniProtKB-SubCell"/>
</dbReference>
<dbReference type="InterPro" id="IPR007195">
    <property type="entry name" value="TolB_N"/>
</dbReference>
<dbReference type="InterPro" id="IPR014167">
    <property type="entry name" value="Tol-Pal_TolB"/>
</dbReference>
<comment type="subcellular location">
    <subcellularLocation>
        <location evidence="1 5">Periplasm</location>
    </subcellularLocation>
</comment>
<sequence>MNGAAGMNLDRMQDLNNDNPDKLQTKIAAPDMILTRRHLMTGAASAGLLLASPMRRALAQARVTVTEGNFQPIPIAIPNFVPGGQGDGEVAAGIAQVITNNLKRSGLFAPIDQAAYIERITNIDVPPQFASWRQINAQALVTGRATRQGDGRLKAEFRLWDVPQAQQLTGQQYFTSPESWRRIAHIISDQIYERLTGEKGYFDSRVVFVDETGPKDRRVKRLAMMDQDGANVRYLTRGTDLVLTPRFSPSTQEITYMEFGKGDPRVYLFNVETGQREIVGNFPGMSFSPRFSPDGQRIVMSMQQGGNSNLFVMDLRSKSMTRLTDTPAIDTSPSYAPDGSRISFESDRGGKPQIYVMGANGGAAQRISFGEGSYSTPVWSPRGDYIAFTKQGGGQFSIGIMKPDGSGERILTSGFHNEGPTFAPNGRVVMFFRESGGGPSLYTVDISGRNEQKVPTPGYASDPAWSPLLS</sequence>
<protein>
    <recommendedName>
        <fullName evidence="5">Tol-Pal system protein TolB</fullName>
    </recommendedName>
</protein>
<proteinExistence type="inferred from homology"/>
<gene>
    <name evidence="5" type="primary">tolB</name>
    <name evidence="8" type="ORF">HMPREF9696_02592</name>
</gene>
<keyword evidence="4 5" id="KW-0574">Periplasm</keyword>
<organism evidence="8 9">
    <name type="scientific">Afipia clevelandensis ATCC 49720</name>
    <dbReference type="NCBI Taxonomy" id="883079"/>
    <lineage>
        <taxon>Bacteria</taxon>
        <taxon>Pseudomonadati</taxon>
        <taxon>Pseudomonadota</taxon>
        <taxon>Alphaproteobacteria</taxon>
        <taxon>Hyphomicrobiales</taxon>
        <taxon>Nitrobacteraceae</taxon>
        <taxon>Afipia</taxon>
    </lineage>
</organism>
<dbReference type="NCBIfam" id="TIGR02800">
    <property type="entry name" value="propeller_TolB"/>
    <property type="match status" value="1"/>
</dbReference>
<dbReference type="SUPFAM" id="SSF69304">
    <property type="entry name" value="Tricorn protease N-terminal domain"/>
    <property type="match status" value="1"/>
</dbReference>
<name>K8P6R9_9BRAD</name>
<reference evidence="8 9" key="1">
    <citation type="submission" date="2012-04" db="EMBL/GenBank/DDBJ databases">
        <title>The Genome Sequence of Afipia clevelandensis ATCC 49720.</title>
        <authorList>
            <consortium name="The Broad Institute Genome Sequencing Platform"/>
            <person name="Earl A."/>
            <person name="Ward D."/>
            <person name="Feldgarden M."/>
            <person name="Gevers D."/>
            <person name="Huys G."/>
            <person name="Walker B."/>
            <person name="Young S.K."/>
            <person name="Zeng Q."/>
            <person name="Gargeya S."/>
            <person name="Fitzgerald M."/>
            <person name="Haas B."/>
            <person name="Abouelleil A."/>
            <person name="Alvarado L."/>
            <person name="Arachchi H.M."/>
            <person name="Berlin A."/>
            <person name="Chapman S.B."/>
            <person name="Goldberg J."/>
            <person name="Griggs A."/>
            <person name="Gujja S."/>
            <person name="Hansen M."/>
            <person name="Howarth C."/>
            <person name="Imamovic A."/>
            <person name="Larimer J."/>
            <person name="McCowen C."/>
            <person name="Montmayeur A."/>
            <person name="Murphy C."/>
            <person name="Neiman D."/>
            <person name="Pearson M."/>
            <person name="Priest M."/>
            <person name="Roberts A."/>
            <person name="Saif S."/>
            <person name="Shea T."/>
            <person name="Sisk P."/>
            <person name="Sykes S."/>
            <person name="Wortman J."/>
            <person name="Nusbaum C."/>
            <person name="Birren B."/>
        </authorList>
    </citation>
    <scope>NUCLEOTIDE SEQUENCE [LARGE SCALE GENOMIC DNA]</scope>
    <source>
        <strain evidence="8 9">ATCC 49720</strain>
    </source>
</reference>
<keyword evidence="3 5" id="KW-0732">Signal</keyword>
<keyword evidence="9" id="KW-1185">Reference proteome</keyword>
<evidence type="ECO:0000313" key="8">
    <source>
        <dbReference type="EMBL" id="EKS35320.1"/>
    </source>
</evidence>
<dbReference type="Pfam" id="PF04052">
    <property type="entry name" value="TolB_N"/>
    <property type="match status" value="1"/>
</dbReference>
<dbReference type="PANTHER" id="PTHR36842:SF1">
    <property type="entry name" value="PROTEIN TOLB"/>
    <property type="match status" value="1"/>
</dbReference>